<dbReference type="PANTHER" id="PTHR42818:SF1">
    <property type="entry name" value="SULFOPYRUVATE DECARBOXYLASE"/>
    <property type="match status" value="1"/>
</dbReference>
<dbReference type="GO" id="GO:0016831">
    <property type="term" value="F:carboxy-lyase activity"/>
    <property type="evidence" value="ECO:0007669"/>
    <property type="project" value="UniProtKB-KW"/>
</dbReference>
<dbReference type="EMBL" id="VSSR01000058">
    <property type="protein sequence ID" value="TYL76954.1"/>
    <property type="molecule type" value="Genomic_DNA"/>
</dbReference>
<evidence type="ECO:0000313" key="3">
    <source>
        <dbReference type="EMBL" id="TYL76954.1"/>
    </source>
</evidence>
<name>A0A5S4WB02_9BRAD</name>
<protein>
    <submittedName>
        <fullName evidence="3">Sulfopyruvate decarboxylase subunit alpha</fullName>
    </submittedName>
</protein>
<dbReference type="SUPFAM" id="SSF52518">
    <property type="entry name" value="Thiamin diphosphate-binding fold (THDP-binding)"/>
    <property type="match status" value="1"/>
</dbReference>
<gene>
    <name evidence="3" type="ORF">FXB38_30450</name>
</gene>
<organism evidence="3 4">
    <name type="scientific">Bradyrhizobium cytisi</name>
    <dbReference type="NCBI Taxonomy" id="515489"/>
    <lineage>
        <taxon>Bacteria</taxon>
        <taxon>Pseudomonadati</taxon>
        <taxon>Pseudomonadota</taxon>
        <taxon>Alphaproteobacteria</taxon>
        <taxon>Hyphomicrobiales</taxon>
        <taxon>Nitrobacteraceae</taxon>
        <taxon>Bradyrhizobium</taxon>
    </lineage>
</organism>
<dbReference type="CDD" id="cd07035">
    <property type="entry name" value="TPP_PYR_POX_like"/>
    <property type="match status" value="1"/>
</dbReference>
<dbReference type="InterPro" id="IPR051818">
    <property type="entry name" value="TPP_dependent_decarboxylase"/>
</dbReference>
<dbReference type="OrthoDB" id="8220795at2"/>
<evidence type="ECO:0000256" key="1">
    <source>
        <dbReference type="ARBA" id="ARBA00022793"/>
    </source>
</evidence>
<keyword evidence="2" id="KW-0456">Lyase</keyword>
<proteinExistence type="predicted"/>
<evidence type="ECO:0000313" key="4">
    <source>
        <dbReference type="Proteomes" id="UP000324853"/>
    </source>
</evidence>
<keyword evidence="4" id="KW-1185">Reference proteome</keyword>
<accession>A0A5S4WB02</accession>
<dbReference type="AlphaFoldDB" id="A0A5S4WB02"/>
<dbReference type="InterPro" id="IPR029061">
    <property type="entry name" value="THDP-binding"/>
</dbReference>
<evidence type="ECO:0000256" key="2">
    <source>
        <dbReference type="ARBA" id="ARBA00023239"/>
    </source>
</evidence>
<dbReference type="PANTHER" id="PTHR42818">
    <property type="entry name" value="SULFOPYRUVATE DECARBOXYLASE SUBUNIT ALPHA"/>
    <property type="match status" value="1"/>
</dbReference>
<dbReference type="Gene3D" id="3.40.50.970">
    <property type="match status" value="1"/>
</dbReference>
<keyword evidence="1" id="KW-0210">Decarboxylase</keyword>
<sequence>MTWRCRRWQAVWRRSRCRPGHVDNPARSVKFGRTPRHWPRPRNMRGSRENAMAIAEQQTSTQASSDKSWHGIVLQTLKRNEISLIPYVPDRVLTPLIKNLHADPFFTTFATAREEEAVGIVSGAWMGGRRGAVLMQTSGFATLANTLASLAVPYQIPLIMFVSERGTLGEFNYGQSLVCRTMRPVLDSLALEHHTITRLDELEFIADRSIKQAVTTQAPVALILNPLLTGGKVFDK</sequence>
<dbReference type="Proteomes" id="UP000324853">
    <property type="component" value="Unassembled WGS sequence"/>
</dbReference>
<comment type="caution">
    <text evidence="3">The sequence shown here is derived from an EMBL/GenBank/DDBJ whole genome shotgun (WGS) entry which is preliminary data.</text>
</comment>
<reference evidence="3 4" key="1">
    <citation type="submission" date="2019-08" db="EMBL/GenBank/DDBJ databases">
        <title>Bradyrhizobium hipponensis sp. nov., a rhizobium isolated from a Lupinus angustifolius root nodule in Tunisia.</title>
        <authorList>
            <person name="Off K."/>
            <person name="Rejili M."/>
            <person name="Mars M."/>
            <person name="Brachmann A."/>
            <person name="Marin M."/>
        </authorList>
    </citation>
    <scope>NUCLEOTIDE SEQUENCE [LARGE SCALE GENOMIC DNA]</scope>
    <source>
        <strain evidence="3 4">CTAW11</strain>
    </source>
</reference>
<keyword evidence="3" id="KW-0670">Pyruvate</keyword>